<dbReference type="GO" id="GO:0032259">
    <property type="term" value="P:methylation"/>
    <property type="evidence" value="ECO:0007669"/>
    <property type="project" value="UniProtKB-KW"/>
</dbReference>
<evidence type="ECO:0000313" key="23">
    <source>
        <dbReference type="EMBL" id="MFC1458469.1"/>
    </source>
</evidence>
<evidence type="ECO:0000256" key="11">
    <source>
        <dbReference type="ARBA" id="ARBA00022777"/>
    </source>
</evidence>
<dbReference type="InterPro" id="IPR000014">
    <property type="entry name" value="PAS"/>
</dbReference>
<dbReference type="PROSITE" id="PS50862">
    <property type="entry name" value="AA_TRNA_LIGASE_II"/>
    <property type="match status" value="1"/>
</dbReference>
<dbReference type="Pfam" id="PF01739">
    <property type="entry name" value="CheR"/>
    <property type="match status" value="1"/>
</dbReference>
<dbReference type="Gene3D" id="3.40.50.150">
    <property type="entry name" value="Vaccinia Virus protein VP39"/>
    <property type="match status" value="1"/>
</dbReference>
<feature type="domain" description="PAS" evidence="18">
    <location>
        <begin position="881"/>
        <end position="930"/>
    </location>
</feature>
<feature type="coiled-coil region" evidence="16">
    <location>
        <begin position="659"/>
        <end position="728"/>
    </location>
</feature>
<evidence type="ECO:0000259" key="20">
    <source>
        <dbReference type="PROSITE" id="PS50122"/>
    </source>
</evidence>
<keyword evidence="7" id="KW-0285">Flavoprotein</keyword>
<dbReference type="RefSeq" id="WP_377030390.1">
    <property type="nucleotide sequence ID" value="NZ_JBHOMY010000055.1"/>
</dbReference>
<dbReference type="SUPFAM" id="SSF52738">
    <property type="entry name" value="Methylesterase CheB, C-terminal domain"/>
    <property type="match status" value="1"/>
</dbReference>
<dbReference type="EC" id="2.7.13.3" evidence="2"/>
<dbReference type="InterPro" id="IPR011102">
    <property type="entry name" value="Sig_transdc_His_kinase_HWE"/>
</dbReference>
<evidence type="ECO:0000256" key="4">
    <source>
        <dbReference type="ARBA" id="ARBA00022543"/>
    </source>
</evidence>
<feature type="compositionally biased region" description="Basic and acidic residues" evidence="17">
    <location>
        <begin position="1197"/>
        <end position="1214"/>
    </location>
</feature>
<dbReference type="PROSITE" id="PS50122">
    <property type="entry name" value="CHEB"/>
    <property type="match status" value="1"/>
</dbReference>
<evidence type="ECO:0000256" key="5">
    <source>
        <dbReference type="ARBA" id="ARBA00022553"/>
    </source>
</evidence>
<dbReference type="InterPro" id="IPR022642">
    <property type="entry name" value="CheR_C"/>
</dbReference>
<dbReference type="InterPro" id="IPR001610">
    <property type="entry name" value="PAC"/>
</dbReference>
<dbReference type="Gene3D" id="1.20.120.330">
    <property type="entry name" value="Nucleotidyltransferases domain 2"/>
    <property type="match status" value="1"/>
</dbReference>
<evidence type="ECO:0000256" key="12">
    <source>
        <dbReference type="ARBA" id="ARBA00022840"/>
    </source>
</evidence>
<reference evidence="23 24" key="1">
    <citation type="submission" date="2024-09" db="EMBL/GenBank/DDBJ databases">
        <title>Nodulacao em especies de Leguminosae Basais da Amazonia e Caracterizacao dos Rizobios e Bacterias Associadas aos Nodulos.</title>
        <authorList>
            <person name="Jambeiro I.C.A."/>
            <person name="Lopes I.S."/>
            <person name="Aguiar E.R.G.R."/>
            <person name="Santos A.F.J."/>
            <person name="Dos Santos J.M.F."/>
            <person name="Gross E."/>
        </authorList>
    </citation>
    <scope>NUCLEOTIDE SEQUENCE [LARGE SCALE GENOMIC DNA]</scope>
    <source>
        <strain evidence="23 24">BRUESC1165</strain>
    </source>
</reference>
<dbReference type="InterPro" id="IPR029063">
    <property type="entry name" value="SAM-dependent_MTases_sf"/>
</dbReference>
<dbReference type="CDD" id="cd00130">
    <property type="entry name" value="PAS"/>
    <property type="match status" value="1"/>
</dbReference>
<evidence type="ECO:0000256" key="1">
    <source>
        <dbReference type="ARBA" id="ARBA00000085"/>
    </source>
</evidence>
<protein>
    <recommendedName>
        <fullName evidence="3">Blue-light-activated histidine kinase</fullName>
        <ecNumber evidence="2">2.7.13.3</ecNumber>
    </recommendedName>
</protein>
<dbReference type="InterPro" id="IPR013767">
    <property type="entry name" value="PAS_fold"/>
</dbReference>
<dbReference type="SUPFAM" id="SSF55785">
    <property type="entry name" value="PYP-like sensor domain (PAS domain)"/>
    <property type="match status" value="2"/>
</dbReference>
<evidence type="ECO:0000256" key="6">
    <source>
        <dbReference type="ARBA" id="ARBA00022606"/>
    </source>
</evidence>
<dbReference type="SMART" id="SM00138">
    <property type="entry name" value="MeTrc"/>
    <property type="match status" value="1"/>
</dbReference>
<dbReference type="Pfam" id="PF00989">
    <property type="entry name" value="PAS"/>
    <property type="match status" value="1"/>
</dbReference>
<evidence type="ECO:0000259" key="18">
    <source>
        <dbReference type="PROSITE" id="PS50112"/>
    </source>
</evidence>
<feature type="region of interest" description="Disordered" evidence="17">
    <location>
        <begin position="1186"/>
        <end position="1214"/>
    </location>
</feature>
<evidence type="ECO:0000313" key="24">
    <source>
        <dbReference type="Proteomes" id="UP001593940"/>
    </source>
</evidence>
<keyword evidence="6" id="KW-0716">Sensory transduction</keyword>
<dbReference type="Pfam" id="PF13596">
    <property type="entry name" value="PAS_10"/>
    <property type="match status" value="1"/>
</dbReference>
<accession>A0ABV6YB15</accession>
<dbReference type="SMART" id="SM00911">
    <property type="entry name" value="HWE_HK"/>
    <property type="match status" value="1"/>
</dbReference>
<evidence type="ECO:0000256" key="15">
    <source>
        <dbReference type="PROSITE-ProRule" id="PRU00050"/>
    </source>
</evidence>
<dbReference type="EMBL" id="JBHOMY010000055">
    <property type="protein sequence ID" value="MFC1458469.1"/>
    <property type="molecule type" value="Genomic_DNA"/>
</dbReference>
<sequence>MAGNRNNKRASSKSDPKSGVEHTSAALIIAVGASGANSQPVERFLSELSLDKSMAVILTFQHREALDEERLRQHLTRQRLELSLASDGVLLEAGKIYCPSPNTVLTLADGHFRSRVAQEAPGERGTIDSFFVSVAGDQDKNIVGIIFSGAGGDGILGFAAIKEAGGLTLAEETDEVSSENLAVSSSPVALADFVLPVEQMSERIRLYAQRLKNYRTTAGEDHAAEEISGALASVASILRNKTGHDFHGYKAGTFLRRVQRRMQVVQADTVEAYLDVLRTQADEAQNLFNDLLIGVTHFFRDRREFELLETQVIPKLFEGKTRNDSVRVWVLGCSTGEEAYSIGILLREHMAKLDTMPHVQIFASDIDGRALATARVGRYTEAITKDVSPERLARWFVKEGNTYCVVKELREMCIFSQHSVVKDAPFSRLDLISCRNLLIYLNADLQDRVIPLFHFALKPGGFLFLGNSENISRHTRLFTPVDRAFRIYQRLETTVRVMPDFPFTAVDRRPPENVLPPRPRAVEGNLVRQAETIAERYAPAHVVIDDNFDVLHFSGRSGRYIEPAGGAASLNLLNLVHPDLRLDLRVALTKAGEERQTVQIEGLSMGTNGKRRMVDIVVEPLGEQPNARSGYVVILKDGMAPAEEHMDGTIGTVRHDEHVQRLEAELRVTRERLQATIEELESTNEELKSSNEEYQSLNEELQSANEELETSKEEVQSVNEELTTVNGELAHRVQELGRTNSDLKNLLESTQIATVFLDNELRVMNYTPAVAEIFHLVETDIGRPIAHIKARISYDELQEDARRVARTLGSVDREIADPSTGTRYMVRVLPYRSVDNFIGGIVVTFTDMTPLMKAQQALRESEERFRAIITQATIGIAETRDGSLTYVNDRFCAMAGRGSEALMGKSLGEILHPEDAERNAALLKRLYATGEPFTADTRYVRPDGSVVWALTSVSPIRDAGGRIAGGSVACIDISDRKQAEGALHESERHTKLLLAELQHRVRNTLAVVRSITRRTAETSETVEDYAMHLEGRIDAFARAQAMATRAPDAGVDLEEFLREELLSLTVRDEEKARIDGPPVRLRAKTADSIGLAIHELATNALKYGALSGAGGHIDVTWRIGGTDGDRRLKLEWRESGVSVAGVAPRRRGFGSELIESTLRYELDAETELQFTPGGIRCTIEIPISDQNAATGVPHRQGQSDREAIDDEHNQQRKG</sequence>
<name>A0ABV6YB15_9HYPH</name>
<evidence type="ECO:0000256" key="9">
    <source>
        <dbReference type="ARBA" id="ARBA00022679"/>
    </source>
</evidence>
<dbReference type="PROSITE" id="PS50113">
    <property type="entry name" value="PAC"/>
    <property type="match status" value="2"/>
</dbReference>
<evidence type="ECO:0000256" key="7">
    <source>
        <dbReference type="ARBA" id="ARBA00022630"/>
    </source>
</evidence>
<dbReference type="PROSITE" id="PS50112">
    <property type="entry name" value="PAS"/>
    <property type="match status" value="1"/>
</dbReference>
<keyword evidence="12" id="KW-0067">ATP-binding</keyword>
<keyword evidence="23" id="KW-0489">Methyltransferase</keyword>
<dbReference type="SUPFAM" id="SSF47757">
    <property type="entry name" value="Chemotaxis receptor methyltransferase CheR, N-terminal domain"/>
    <property type="match status" value="1"/>
</dbReference>
<feature type="domain" description="PAC" evidence="19">
    <location>
        <begin position="809"/>
        <end position="860"/>
    </location>
</feature>
<dbReference type="Gene3D" id="3.30.565.10">
    <property type="entry name" value="Histidine kinase-like ATPase, C-terminal domain"/>
    <property type="match status" value="1"/>
</dbReference>
<dbReference type="InterPro" id="IPR036890">
    <property type="entry name" value="HATPase_C_sf"/>
</dbReference>
<feature type="domain" description="CheB-type methylesterase" evidence="20">
    <location>
        <begin position="22"/>
        <end position="204"/>
    </location>
</feature>
<dbReference type="Gene3D" id="3.30.450.20">
    <property type="entry name" value="PAS domain"/>
    <property type="match status" value="2"/>
</dbReference>
<dbReference type="InterPro" id="IPR000700">
    <property type="entry name" value="PAS-assoc_C"/>
</dbReference>
<dbReference type="NCBIfam" id="TIGR00229">
    <property type="entry name" value="sensory_box"/>
    <property type="match status" value="1"/>
</dbReference>
<evidence type="ECO:0000256" key="2">
    <source>
        <dbReference type="ARBA" id="ARBA00012438"/>
    </source>
</evidence>
<gene>
    <name evidence="23" type="ORF">ACETIH_17540</name>
</gene>
<keyword evidence="16" id="KW-0175">Coiled coil</keyword>
<dbReference type="PANTHER" id="PTHR24422">
    <property type="entry name" value="CHEMOTAXIS PROTEIN METHYLTRANSFERASE"/>
    <property type="match status" value="1"/>
</dbReference>
<comment type="caution">
    <text evidence="23">The sequence shown here is derived from an EMBL/GenBank/DDBJ whole genome shotgun (WGS) entry which is preliminary data.</text>
</comment>
<keyword evidence="14" id="KW-0675">Receptor</keyword>
<keyword evidence="9" id="KW-0808">Transferase</keyword>
<dbReference type="InterPro" id="IPR000780">
    <property type="entry name" value="CheR_MeTrfase"/>
</dbReference>
<evidence type="ECO:0000259" key="22">
    <source>
        <dbReference type="PROSITE" id="PS50862"/>
    </source>
</evidence>
<dbReference type="PROSITE" id="PS50123">
    <property type="entry name" value="CHER"/>
    <property type="match status" value="1"/>
</dbReference>
<keyword evidence="5" id="KW-0597">Phosphoprotein</keyword>
<evidence type="ECO:0000256" key="3">
    <source>
        <dbReference type="ARBA" id="ARBA00021740"/>
    </source>
</evidence>
<dbReference type="InterPro" id="IPR035909">
    <property type="entry name" value="CheB_C"/>
</dbReference>
<dbReference type="SUPFAM" id="SSF53335">
    <property type="entry name" value="S-adenosyl-L-methionine-dependent methyltransferases"/>
    <property type="match status" value="1"/>
</dbReference>
<dbReference type="GO" id="GO:0008168">
    <property type="term" value="F:methyltransferase activity"/>
    <property type="evidence" value="ECO:0007669"/>
    <property type="project" value="UniProtKB-KW"/>
</dbReference>
<keyword evidence="8" id="KW-0288">FMN</keyword>
<dbReference type="Gene3D" id="3.40.50.180">
    <property type="entry name" value="Methylesterase CheB, C-terminal domain"/>
    <property type="match status" value="1"/>
</dbReference>
<keyword evidence="11" id="KW-0418">Kinase</keyword>
<feature type="domain" description="CheR-type methyltransferase" evidence="21">
    <location>
        <begin position="234"/>
        <end position="486"/>
    </location>
</feature>
<dbReference type="SMART" id="SM00091">
    <property type="entry name" value="PAS"/>
    <property type="match status" value="3"/>
</dbReference>
<evidence type="ECO:0000256" key="8">
    <source>
        <dbReference type="ARBA" id="ARBA00022643"/>
    </source>
</evidence>
<dbReference type="Pfam" id="PF03705">
    <property type="entry name" value="CheR_N"/>
    <property type="match status" value="1"/>
</dbReference>
<keyword evidence="4" id="KW-0600">Photoreceptor protein</keyword>
<feature type="domain" description="PAC" evidence="19">
    <location>
        <begin position="933"/>
        <end position="985"/>
    </location>
</feature>
<dbReference type="InterPro" id="IPR050903">
    <property type="entry name" value="Bact_Chemotaxis_MeTrfase"/>
</dbReference>
<dbReference type="InterPro" id="IPR022641">
    <property type="entry name" value="CheR_N"/>
</dbReference>
<organism evidence="23 24">
    <name type="scientific">Microvirga arabica</name>
    <dbReference type="NCBI Taxonomy" id="1128671"/>
    <lineage>
        <taxon>Bacteria</taxon>
        <taxon>Pseudomonadati</taxon>
        <taxon>Pseudomonadota</taxon>
        <taxon>Alphaproteobacteria</taxon>
        <taxon>Hyphomicrobiales</taxon>
        <taxon>Methylobacteriaceae</taxon>
        <taxon>Microvirga</taxon>
    </lineage>
</organism>
<keyword evidence="13" id="KW-0157">Chromophore</keyword>
<comment type="caution">
    <text evidence="15">Lacks conserved residue(s) required for the propagation of feature annotation.</text>
</comment>
<keyword evidence="24" id="KW-1185">Reference proteome</keyword>
<dbReference type="InterPro" id="IPR000673">
    <property type="entry name" value="Sig_transdc_resp-reg_Me-estase"/>
</dbReference>
<dbReference type="PANTHER" id="PTHR24422:SF27">
    <property type="entry name" value="PROTEIN-GLUTAMATE O-METHYLTRANSFERASE"/>
    <property type="match status" value="1"/>
</dbReference>
<dbReference type="Pfam" id="PF01339">
    <property type="entry name" value="CheB_methylest"/>
    <property type="match status" value="1"/>
</dbReference>
<dbReference type="SMART" id="SM00086">
    <property type="entry name" value="PAC"/>
    <property type="match status" value="1"/>
</dbReference>
<comment type="catalytic activity">
    <reaction evidence="1">
        <text>ATP + protein L-histidine = ADP + protein N-phospho-L-histidine.</text>
        <dbReference type="EC" id="2.7.13.3"/>
    </reaction>
</comment>
<evidence type="ECO:0000256" key="10">
    <source>
        <dbReference type="ARBA" id="ARBA00022741"/>
    </source>
</evidence>
<dbReference type="Proteomes" id="UP001593940">
    <property type="component" value="Unassembled WGS sequence"/>
</dbReference>
<evidence type="ECO:0000256" key="16">
    <source>
        <dbReference type="SAM" id="Coils"/>
    </source>
</evidence>
<evidence type="ECO:0000259" key="19">
    <source>
        <dbReference type="PROSITE" id="PS50113"/>
    </source>
</evidence>
<dbReference type="InterPro" id="IPR035965">
    <property type="entry name" value="PAS-like_dom_sf"/>
</dbReference>
<keyword evidence="10" id="KW-0547">Nucleotide-binding</keyword>
<evidence type="ECO:0000259" key="21">
    <source>
        <dbReference type="PROSITE" id="PS50123"/>
    </source>
</evidence>
<proteinExistence type="predicted"/>
<dbReference type="InterPro" id="IPR006195">
    <property type="entry name" value="aa-tRNA-synth_II"/>
</dbReference>
<evidence type="ECO:0000256" key="14">
    <source>
        <dbReference type="ARBA" id="ARBA00023170"/>
    </source>
</evidence>
<dbReference type="Pfam" id="PF07536">
    <property type="entry name" value="HWE_HK"/>
    <property type="match status" value="1"/>
</dbReference>
<evidence type="ECO:0000256" key="17">
    <source>
        <dbReference type="SAM" id="MobiDB-lite"/>
    </source>
</evidence>
<evidence type="ECO:0000256" key="13">
    <source>
        <dbReference type="ARBA" id="ARBA00022991"/>
    </source>
</evidence>
<feature type="domain" description="Aminoacyl-transfer RNA synthetases class-II family profile" evidence="22">
    <location>
        <begin position="231"/>
        <end position="641"/>
    </location>
</feature>